<organism evidence="1 2">
    <name type="scientific">Arthrobacter humicola</name>
    <dbReference type="NCBI Taxonomy" id="409291"/>
    <lineage>
        <taxon>Bacteria</taxon>
        <taxon>Bacillati</taxon>
        <taxon>Actinomycetota</taxon>
        <taxon>Actinomycetes</taxon>
        <taxon>Micrococcales</taxon>
        <taxon>Micrococcaceae</taxon>
        <taxon>Arthrobacter</taxon>
    </lineage>
</organism>
<accession>A0ABN2Z567</accession>
<keyword evidence="2" id="KW-1185">Reference proteome</keyword>
<reference evidence="1 2" key="1">
    <citation type="journal article" date="2019" name="Int. J. Syst. Evol. Microbiol.">
        <title>The Global Catalogue of Microorganisms (GCM) 10K type strain sequencing project: providing services to taxonomists for standard genome sequencing and annotation.</title>
        <authorList>
            <consortium name="The Broad Institute Genomics Platform"/>
            <consortium name="The Broad Institute Genome Sequencing Center for Infectious Disease"/>
            <person name="Wu L."/>
            <person name="Ma J."/>
        </authorList>
    </citation>
    <scope>NUCLEOTIDE SEQUENCE [LARGE SCALE GENOMIC DNA]</scope>
    <source>
        <strain evidence="1 2">JCM 15921</strain>
    </source>
</reference>
<evidence type="ECO:0000313" key="1">
    <source>
        <dbReference type="EMBL" id="GAA2136981.1"/>
    </source>
</evidence>
<protein>
    <recommendedName>
        <fullName evidence="3">Alkylmercury lyase</fullName>
    </recommendedName>
</protein>
<sequence length="56" mass="6015">MDFELRTIPGCPNSGPALKLFRGVLAAEGRDAESLTVHEVASEREAKELHPLGARA</sequence>
<dbReference type="RefSeq" id="WP_344365573.1">
    <property type="nucleotide sequence ID" value="NZ_BAAAQB010000030.1"/>
</dbReference>
<evidence type="ECO:0008006" key="3">
    <source>
        <dbReference type="Google" id="ProtNLM"/>
    </source>
</evidence>
<dbReference type="EMBL" id="BAAAQB010000030">
    <property type="protein sequence ID" value="GAA2136981.1"/>
    <property type="molecule type" value="Genomic_DNA"/>
</dbReference>
<proteinExistence type="predicted"/>
<name>A0ABN2Z567_9MICC</name>
<evidence type="ECO:0000313" key="2">
    <source>
        <dbReference type="Proteomes" id="UP001500102"/>
    </source>
</evidence>
<dbReference type="Proteomes" id="UP001500102">
    <property type="component" value="Unassembled WGS sequence"/>
</dbReference>
<comment type="caution">
    <text evidence="1">The sequence shown here is derived from an EMBL/GenBank/DDBJ whole genome shotgun (WGS) entry which is preliminary data.</text>
</comment>
<gene>
    <name evidence="1" type="ORF">GCM10009825_22690</name>
</gene>